<dbReference type="RefSeq" id="XP_060121428.1">
    <property type="nucleotide sequence ID" value="XM_060265445.1"/>
</dbReference>
<feature type="region of interest" description="Disordered" evidence="1">
    <location>
        <begin position="728"/>
        <end position="770"/>
    </location>
</feature>
<dbReference type="GO" id="GO:0000122">
    <property type="term" value="P:negative regulation of transcription by RNA polymerase II"/>
    <property type="evidence" value="ECO:0007669"/>
    <property type="project" value="TreeGrafter"/>
</dbReference>
<evidence type="ECO:0000259" key="3">
    <source>
        <dbReference type="Pfam" id="PF11702"/>
    </source>
</evidence>
<feature type="compositionally biased region" description="Polar residues" evidence="1">
    <location>
        <begin position="585"/>
        <end position="597"/>
    </location>
</feature>
<dbReference type="InterPro" id="IPR053043">
    <property type="entry name" value="Ras-cAMP_regulatory"/>
</dbReference>
<evidence type="ECO:0000313" key="4">
    <source>
        <dbReference type="EMBL" id="WFD38531.1"/>
    </source>
</evidence>
<gene>
    <name evidence="4" type="ORF">MJAP1_001487</name>
</gene>
<feature type="compositionally biased region" description="Polar residues" evidence="1">
    <location>
        <begin position="631"/>
        <end position="643"/>
    </location>
</feature>
<feature type="region of interest" description="Disordered" evidence="1">
    <location>
        <begin position="184"/>
        <end position="653"/>
    </location>
</feature>
<dbReference type="GO" id="GO:0005737">
    <property type="term" value="C:cytoplasm"/>
    <property type="evidence" value="ECO:0007669"/>
    <property type="project" value="TreeGrafter"/>
</dbReference>
<dbReference type="InterPro" id="IPR013860">
    <property type="entry name" value="AreA_GATA"/>
</dbReference>
<dbReference type="GeneID" id="85225136"/>
<dbReference type="Pfam" id="PF11702">
    <property type="entry name" value="DUF3295"/>
    <property type="match status" value="1"/>
</dbReference>
<dbReference type="GO" id="GO:0006808">
    <property type="term" value="P:regulation of nitrogen utilization"/>
    <property type="evidence" value="ECO:0007669"/>
    <property type="project" value="TreeGrafter"/>
</dbReference>
<dbReference type="PANTHER" id="PTHR28014:SF1">
    <property type="entry name" value="NEGATIVE REGULATOR OF RAS-CAMP PATHWAY"/>
    <property type="match status" value="1"/>
</dbReference>
<accession>A0AAF0F2E1</accession>
<protein>
    <recommendedName>
        <fullName evidence="6">Nitrogen regulatory protein areA GATA-like domain-containing protein</fullName>
    </recommendedName>
</protein>
<feature type="compositionally biased region" description="Acidic residues" evidence="1">
    <location>
        <begin position="366"/>
        <end position="392"/>
    </location>
</feature>
<feature type="compositionally biased region" description="Polar residues" evidence="1">
    <location>
        <begin position="521"/>
        <end position="533"/>
    </location>
</feature>
<feature type="domain" description="DUF3295" evidence="3">
    <location>
        <begin position="616"/>
        <end position="722"/>
    </location>
</feature>
<reference evidence="4" key="1">
    <citation type="submission" date="2023-03" db="EMBL/GenBank/DDBJ databases">
        <title>Mating type loci evolution in Malassezia.</title>
        <authorList>
            <person name="Coelho M.A."/>
        </authorList>
    </citation>
    <scope>NUCLEOTIDE SEQUENCE</scope>
    <source>
        <strain evidence="4">CBS 9431</strain>
    </source>
</reference>
<organism evidence="4 5">
    <name type="scientific">Malassezia japonica</name>
    <dbReference type="NCBI Taxonomy" id="223818"/>
    <lineage>
        <taxon>Eukaryota</taxon>
        <taxon>Fungi</taxon>
        <taxon>Dikarya</taxon>
        <taxon>Basidiomycota</taxon>
        <taxon>Ustilaginomycotina</taxon>
        <taxon>Malasseziomycetes</taxon>
        <taxon>Malasseziales</taxon>
        <taxon>Malasseziaceae</taxon>
        <taxon>Malassezia</taxon>
    </lineage>
</organism>
<sequence>MEHVADPILAVSRSSLTSLNTDDVAQVARLWNVFTKCKESLEDGRRYENLSWRLWFRQSHSSSKPDLEQAAQAAHLATAKYTIPHAAPPLSEPELSTDESTCSEDGESDRPMSSSSTMELERPRSHNAFAALIPSPQKEPSWDEHLMELARAKREYRTQSQSPEHDTHAAVRAALLHGVSAETHTEDAGTPMHGAPASLSTTGTVTPRAHEQRSRANSTHSQHGVEVSRDGTSPQPSAVTASPEEQDKAAETPHAPSDAPSDSDTPRAPQSPAVPSALPAIEERGEPPLQMQHRSATTTQLGSRLRRGNSGRALRSQERLAQRGKGHGASRAQVMQMLAMTNADDEPKAKAKPKKKRAPIVFTTGSDEDQSDEEEAKPQREEDEWSEVDEEEEKRQRAAERAAARRQRKEQEERERVDMFKKRPIRSMSLADLSAARRPKEAQQAPEQEPPARGLLSSIFHAPEARHAGAPPGRVGPQRRNPMSGKTLSFAAMPPRPAPGTESRNTSTPSTAADVSEARRNSTTSTPNMSRSKSAIALPMLNLTSMRSTTGRPDVQRTSSTASLLSGNSQSDEGHDDVGPERTRSSTALVRLSQLSQRRADANKEGGSEHKLASLVRSYSSRALLKDRPASRTSSQNSPSPTEGPSLEVESQGEPQDYFNLQRVPQNDDDDVLSPRQVRSMTHLPIPAPAPLQSPRTTRQNMLRDELSESLRQNLLWERQSRARLLGLGAPDGSGASTPVAPRRSVSNIGPTTRTEVHRDDEQSFHHKGW</sequence>
<feature type="region of interest" description="Disordered" evidence="1">
    <location>
        <begin position="86"/>
        <end position="122"/>
    </location>
</feature>
<feature type="compositionally biased region" description="Acidic residues" evidence="1">
    <location>
        <begin position="95"/>
        <end position="107"/>
    </location>
</feature>
<dbReference type="Pfam" id="PF08550">
    <property type="entry name" value="GATA_AreA"/>
    <property type="match status" value="1"/>
</dbReference>
<dbReference type="EMBL" id="CP119959">
    <property type="protein sequence ID" value="WFD38531.1"/>
    <property type="molecule type" value="Genomic_DNA"/>
</dbReference>
<dbReference type="Proteomes" id="UP001217754">
    <property type="component" value="Chromosome 2"/>
</dbReference>
<proteinExistence type="predicted"/>
<keyword evidence="5" id="KW-1185">Reference proteome</keyword>
<feature type="compositionally biased region" description="Basic and acidic residues" evidence="1">
    <location>
        <begin position="755"/>
        <end position="770"/>
    </location>
</feature>
<evidence type="ECO:0000313" key="5">
    <source>
        <dbReference type="Proteomes" id="UP001217754"/>
    </source>
</evidence>
<feature type="compositionally biased region" description="Basic and acidic residues" evidence="1">
    <location>
        <begin position="572"/>
        <end position="584"/>
    </location>
</feature>
<dbReference type="GO" id="GO:0031930">
    <property type="term" value="P:mitochondria-nucleus signaling pathway"/>
    <property type="evidence" value="ECO:0007669"/>
    <property type="project" value="TreeGrafter"/>
</dbReference>
<feature type="compositionally biased region" description="Polar residues" evidence="1">
    <location>
        <begin position="542"/>
        <end position="571"/>
    </location>
</feature>
<feature type="compositionally biased region" description="Basic and acidic residues" evidence="1">
    <location>
        <begin position="393"/>
        <end position="421"/>
    </location>
</feature>
<evidence type="ECO:0000259" key="2">
    <source>
        <dbReference type="Pfam" id="PF08550"/>
    </source>
</evidence>
<feature type="domain" description="Nitrogen regulatory protein areA GATA-like" evidence="2">
    <location>
        <begin position="30"/>
        <end position="57"/>
    </location>
</feature>
<dbReference type="PANTHER" id="PTHR28014">
    <property type="entry name" value="NEGATIVE REGULATOR OF RAS-CAMP PATHWAY"/>
    <property type="match status" value="1"/>
</dbReference>
<evidence type="ECO:0000256" key="1">
    <source>
        <dbReference type="SAM" id="MobiDB-lite"/>
    </source>
</evidence>
<name>A0AAF0F2E1_9BASI</name>
<feature type="compositionally biased region" description="Polar residues" evidence="1">
    <location>
        <begin position="502"/>
        <end position="513"/>
    </location>
</feature>
<evidence type="ECO:0008006" key="6">
    <source>
        <dbReference type="Google" id="ProtNLM"/>
    </source>
</evidence>
<feature type="compositionally biased region" description="Basic and acidic residues" evidence="1">
    <location>
        <begin position="598"/>
        <end position="612"/>
    </location>
</feature>
<dbReference type="AlphaFoldDB" id="A0AAF0F2E1"/>
<feature type="compositionally biased region" description="Polar residues" evidence="1">
    <location>
        <begin position="745"/>
        <end position="754"/>
    </location>
</feature>
<feature type="compositionally biased region" description="Polar residues" evidence="1">
    <location>
        <begin position="230"/>
        <end position="240"/>
    </location>
</feature>
<dbReference type="InterPro" id="IPR021711">
    <property type="entry name" value="DUF3295"/>
</dbReference>